<dbReference type="Proteomes" id="UP000594262">
    <property type="component" value="Unplaced"/>
</dbReference>
<evidence type="ECO:0000256" key="3">
    <source>
        <dbReference type="SAM" id="SignalP"/>
    </source>
</evidence>
<organism evidence="4 5">
    <name type="scientific">Clytia hemisphaerica</name>
    <dbReference type="NCBI Taxonomy" id="252671"/>
    <lineage>
        <taxon>Eukaryota</taxon>
        <taxon>Metazoa</taxon>
        <taxon>Cnidaria</taxon>
        <taxon>Hydrozoa</taxon>
        <taxon>Hydroidolina</taxon>
        <taxon>Leptothecata</taxon>
        <taxon>Obeliida</taxon>
        <taxon>Clytiidae</taxon>
        <taxon>Clytia</taxon>
    </lineage>
</organism>
<keyword evidence="2" id="KW-0472">Membrane</keyword>
<keyword evidence="2" id="KW-1133">Transmembrane helix</keyword>
<dbReference type="AlphaFoldDB" id="A0A7M5XHZ6"/>
<feature type="compositionally biased region" description="Polar residues" evidence="1">
    <location>
        <begin position="224"/>
        <end position="246"/>
    </location>
</feature>
<keyword evidence="5" id="KW-1185">Reference proteome</keyword>
<feature type="compositionally biased region" description="Low complexity" evidence="1">
    <location>
        <begin position="196"/>
        <end position="210"/>
    </location>
</feature>
<feature type="region of interest" description="Disordered" evidence="1">
    <location>
        <begin position="223"/>
        <end position="327"/>
    </location>
</feature>
<dbReference type="RefSeq" id="XP_066929984.1">
    <property type="nucleotide sequence ID" value="XM_067073883.1"/>
</dbReference>
<evidence type="ECO:0000313" key="5">
    <source>
        <dbReference type="Proteomes" id="UP000594262"/>
    </source>
</evidence>
<evidence type="ECO:0000256" key="1">
    <source>
        <dbReference type="SAM" id="MobiDB-lite"/>
    </source>
</evidence>
<protein>
    <submittedName>
        <fullName evidence="4">Uncharacterized protein</fullName>
    </submittedName>
</protein>
<dbReference type="EnsemblMetazoa" id="CLYHEMT023850.1">
    <property type="protein sequence ID" value="CLYHEMP023850.1"/>
    <property type="gene ID" value="CLYHEMG023850"/>
</dbReference>
<dbReference type="GeneID" id="136817554"/>
<name>A0A7M5XHZ6_9CNID</name>
<feature type="signal peptide" evidence="3">
    <location>
        <begin position="1"/>
        <end position="26"/>
    </location>
</feature>
<evidence type="ECO:0000256" key="2">
    <source>
        <dbReference type="SAM" id="Phobius"/>
    </source>
</evidence>
<reference evidence="4" key="1">
    <citation type="submission" date="2021-01" db="UniProtKB">
        <authorList>
            <consortium name="EnsemblMetazoa"/>
        </authorList>
    </citation>
    <scope>IDENTIFICATION</scope>
</reference>
<feature type="chain" id="PRO_5029841058" evidence="3">
    <location>
        <begin position="27"/>
        <end position="489"/>
    </location>
</feature>
<feature type="transmembrane region" description="Helical" evidence="2">
    <location>
        <begin position="352"/>
        <end position="372"/>
    </location>
</feature>
<accession>A0A7M5XHZ6</accession>
<feature type="compositionally biased region" description="Low complexity" evidence="1">
    <location>
        <begin position="247"/>
        <end position="322"/>
    </location>
</feature>
<keyword evidence="3" id="KW-0732">Signal</keyword>
<proteinExistence type="predicted"/>
<keyword evidence="2" id="KW-0812">Transmembrane</keyword>
<evidence type="ECO:0000313" key="4">
    <source>
        <dbReference type="EnsemblMetazoa" id="CLYHEMP023850.1"/>
    </source>
</evidence>
<feature type="region of interest" description="Disordered" evidence="1">
    <location>
        <begin position="186"/>
        <end position="210"/>
    </location>
</feature>
<sequence length="489" mass="55588">MSYLFFTMKLHIFIYFLVAVSVIVDASEKGSLSRRLKRQTDRCNKNAFVNKYGECQCIRNMITFKRDNQIFCEKCPGKCPECMGTKYFCDLWVPYHDYDGKPVVCSDPPPGMYIKHGKFEMCSPKCHHLEIQKRDCGCGNRLCQCPKGIYRDVYKDCTKKCSKCMNVHHIRVSTGECDSMPEGMRCLERDDPKQETTTTPPTPYTTKTKPISTLSITPSISSTVMTTKNSPTTRLRPTTKPATTTKNSPTTRLPLTTNSTTTTQNPPTTRLRPTTKSATTTKNPLTTRLPPTTKSTTTIHNPSTTRFSSTIKPTTTTKNPPTARLAPTTKHANTTIDFSPPNHEGTNNYDPIAAALLFIVAITLVVMLVYAFRKRLRRAYRKFRYGTPATGGGYKMLPDHIKEKSFYDMRGKVEFENAFICMMERIEESQRRLFTSKKIGPQLDVPKRIFERLGSEFPSYKVIELCQDLREIGVKNYILTSFTDDILND</sequence>